<protein>
    <submittedName>
        <fullName evidence="4">Protein MLP1-like</fullName>
    </submittedName>
</protein>
<dbReference type="KEGG" id="soy:115888113"/>
<dbReference type="OrthoDB" id="6747003at2759"/>
<evidence type="ECO:0000256" key="2">
    <source>
        <dbReference type="SAM" id="MobiDB-lite"/>
    </source>
</evidence>
<feature type="coiled-coil region" evidence="1">
    <location>
        <begin position="152"/>
        <end position="382"/>
    </location>
</feature>
<keyword evidence="1" id="KW-0175">Coiled coil</keyword>
<evidence type="ECO:0000313" key="3">
    <source>
        <dbReference type="Proteomes" id="UP000504635"/>
    </source>
</evidence>
<sequence length="417" mass="47940">MSSSIPESSGKECSTPRGYGEGDGFRQNISSRKRVPVSSARKFNARSPKDPTMRLKLETALKEMTGKRAESTPKRGQQCLLKSASVAEITPTSSKSKKRLFEATPDNSFEVYATPRFLDKSSVRRRCQNERFTCAIYRHLILLAWRRCRKSLSNAKDSIQRGEHQVSQLNMQINVLNELRDSEGQKRDETFAECKKLKKSIEILELENTQLIEEIQSHQMTMEILQNELKVSKSENNFLSDQTIKLQDVVDKMRSERKSLEEQLNLQKHDLSSQKKISAKLEAALQKFEKNFQTAELKQKTAEAKYAQLKCELQKQADTNSSLCEELQSVKEEKLDISLKVEELESKLDEYIESVENLKEINEELAVEMKEMTMELEEEKKHAWLRNTKEIALLSLSALQKIAKIILPAYLEINQSL</sequence>
<keyword evidence="3" id="KW-1185">Reference proteome</keyword>
<dbReference type="RefSeq" id="XP_030763558.1">
    <property type="nucleotide sequence ID" value="XM_030907698.1"/>
</dbReference>
<dbReference type="InParanoid" id="A0A6J2YHR0"/>
<organism evidence="3 4">
    <name type="scientific">Sitophilus oryzae</name>
    <name type="common">Rice weevil</name>
    <name type="synonym">Curculio oryzae</name>
    <dbReference type="NCBI Taxonomy" id="7048"/>
    <lineage>
        <taxon>Eukaryota</taxon>
        <taxon>Metazoa</taxon>
        <taxon>Ecdysozoa</taxon>
        <taxon>Arthropoda</taxon>
        <taxon>Hexapoda</taxon>
        <taxon>Insecta</taxon>
        <taxon>Pterygota</taxon>
        <taxon>Neoptera</taxon>
        <taxon>Endopterygota</taxon>
        <taxon>Coleoptera</taxon>
        <taxon>Polyphaga</taxon>
        <taxon>Cucujiformia</taxon>
        <taxon>Curculionidae</taxon>
        <taxon>Dryophthorinae</taxon>
        <taxon>Sitophilus</taxon>
    </lineage>
</organism>
<feature type="region of interest" description="Disordered" evidence="2">
    <location>
        <begin position="1"/>
        <end position="52"/>
    </location>
</feature>
<dbReference type="GeneID" id="115888113"/>
<proteinExistence type="predicted"/>
<gene>
    <name evidence="4" type="primary">LOC115888113</name>
</gene>
<evidence type="ECO:0000313" key="4">
    <source>
        <dbReference type="RefSeq" id="XP_030763558.1"/>
    </source>
</evidence>
<evidence type="ECO:0000256" key="1">
    <source>
        <dbReference type="SAM" id="Coils"/>
    </source>
</evidence>
<accession>A0A6J2YHR0</accession>
<reference evidence="4" key="1">
    <citation type="submission" date="2025-08" db="UniProtKB">
        <authorList>
            <consortium name="RefSeq"/>
        </authorList>
    </citation>
    <scope>IDENTIFICATION</scope>
    <source>
        <tissue evidence="4">Gonads</tissue>
    </source>
</reference>
<dbReference type="AlphaFoldDB" id="A0A6J2YHR0"/>
<dbReference type="Proteomes" id="UP000504635">
    <property type="component" value="Unplaced"/>
</dbReference>
<name>A0A6J2YHR0_SITOR</name>